<keyword evidence="3" id="KW-1185">Reference proteome</keyword>
<proteinExistence type="predicted"/>
<dbReference type="EMBL" id="BQKI01000076">
    <property type="protein sequence ID" value="GJN22699.1"/>
    <property type="molecule type" value="Genomic_DNA"/>
</dbReference>
<comment type="caution">
    <text evidence="2">The sequence shown here is derived from an EMBL/GenBank/DDBJ whole genome shotgun (WGS) entry which is preliminary data.</text>
</comment>
<accession>A0AAV5EJH1</accession>
<name>A0AAV5EJH1_ELECO</name>
<dbReference type="Pfam" id="PF05991">
    <property type="entry name" value="NYN_YacP"/>
    <property type="match status" value="1"/>
</dbReference>
<gene>
    <name evidence="2" type="primary">gb10293</name>
    <name evidence="2" type="ORF">PR202_gb10293</name>
</gene>
<organism evidence="2 3">
    <name type="scientific">Eleusine coracana subsp. coracana</name>
    <dbReference type="NCBI Taxonomy" id="191504"/>
    <lineage>
        <taxon>Eukaryota</taxon>
        <taxon>Viridiplantae</taxon>
        <taxon>Streptophyta</taxon>
        <taxon>Embryophyta</taxon>
        <taxon>Tracheophyta</taxon>
        <taxon>Spermatophyta</taxon>
        <taxon>Magnoliopsida</taxon>
        <taxon>Liliopsida</taxon>
        <taxon>Poales</taxon>
        <taxon>Poaceae</taxon>
        <taxon>PACMAD clade</taxon>
        <taxon>Chloridoideae</taxon>
        <taxon>Cynodonteae</taxon>
        <taxon>Eleusininae</taxon>
        <taxon>Eleusine</taxon>
    </lineage>
</organism>
<evidence type="ECO:0008006" key="4">
    <source>
        <dbReference type="Google" id="ProtNLM"/>
    </source>
</evidence>
<evidence type="ECO:0000313" key="3">
    <source>
        <dbReference type="Proteomes" id="UP001054889"/>
    </source>
</evidence>
<protein>
    <recommendedName>
        <fullName evidence="4">NYN domain-containing protein</fullName>
    </recommendedName>
</protein>
<reference evidence="2" key="1">
    <citation type="journal article" date="2018" name="DNA Res.">
        <title>Multiple hybrid de novo genome assembly of finger millet, an orphan allotetraploid crop.</title>
        <authorList>
            <person name="Hatakeyama M."/>
            <person name="Aluri S."/>
            <person name="Balachadran M.T."/>
            <person name="Sivarajan S.R."/>
            <person name="Patrignani A."/>
            <person name="Gruter S."/>
            <person name="Poveda L."/>
            <person name="Shimizu-Inatsugi R."/>
            <person name="Baeten J."/>
            <person name="Francoijs K.J."/>
            <person name="Nataraja K.N."/>
            <person name="Reddy Y.A.N."/>
            <person name="Phadnis S."/>
            <person name="Ravikumar R.L."/>
            <person name="Schlapbach R."/>
            <person name="Sreeman S.M."/>
            <person name="Shimizu K.K."/>
        </authorList>
    </citation>
    <scope>NUCLEOTIDE SEQUENCE</scope>
</reference>
<dbReference type="InterPro" id="IPR010298">
    <property type="entry name" value="YacP-like"/>
</dbReference>
<evidence type="ECO:0000256" key="1">
    <source>
        <dbReference type="SAM" id="MobiDB-lite"/>
    </source>
</evidence>
<dbReference type="PANTHER" id="PTHR34547">
    <property type="entry name" value="YACP-LIKE NYN DOMAIN PROTEIN"/>
    <property type="match status" value="1"/>
</dbReference>
<sequence length="605" mass="65999">MATHTFPRHCGSGPRSLSVSLPVSCVQRQPAVQSPPLVALALSRHKPTSRVVAGARWPPAGGMVGSAAYSASTTVVVMAKSNGRGKGGRGGGSAGTNHNRVSSTPLPARYDPVLTNEGLEIASPVVLVDGYNVCGHWGKLKKDFLNGRQEIARQMLIDELVSFSAVREVKVVVVFDAENSGLSTHKETYKGVDVVYSADLSADSWIEKEVEALVADGCPKVWVVTSDALEQQLAHGEGALIWSSRRLVKEIKESEKELDEELKQTRFDFYPSWSSRTHLPLAGALLGKPSRAIFQQQPSEEEGPGYLRDYRRPTARISRNAAEEDLPFHGDEVETRYTMAVDLFFFFPSVKAASRAKAPPLGWRLGRAGGICGGARSDRRRQQRGLFLFHLRWHERRPTEDSSSSAAAGTFTENPLLIGSRIWPLAVPFPAAAPPVRRKRKVHGDSPAPAAAQSGVARSPGYAASPPMGIALPMRGLGLCRARRRGPPPSRSADLPILGRSLRRRLATAPCLARRRPVSRASAQSKVTAAHWIVRVTEFLPPINRPAFILIRQLLSGIRPNRKSAPLRSKRTWWHPGRDILDLDSSTCLAAGAQIRRRPVHSQSA</sequence>
<feature type="region of interest" description="Disordered" evidence="1">
    <location>
        <begin position="82"/>
        <end position="107"/>
    </location>
</feature>
<feature type="region of interest" description="Disordered" evidence="1">
    <location>
        <begin position="436"/>
        <end position="462"/>
    </location>
</feature>
<dbReference type="CDD" id="cd10912">
    <property type="entry name" value="PIN_YacP-like"/>
    <property type="match status" value="1"/>
</dbReference>
<feature type="compositionally biased region" description="Polar residues" evidence="1">
    <location>
        <begin position="96"/>
        <end position="105"/>
    </location>
</feature>
<dbReference type="AlphaFoldDB" id="A0AAV5EJH1"/>
<dbReference type="Proteomes" id="UP001054889">
    <property type="component" value="Unassembled WGS sequence"/>
</dbReference>
<reference evidence="2" key="2">
    <citation type="submission" date="2021-12" db="EMBL/GenBank/DDBJ databases">
        <title>Resequencing data analysis of finger millet.</title>
        <authorList>
            <person name="Hatakeyama M."/>
            <person name="Aluri S."/>
            <person name="Balachadran M.T."/>
            <person name="Sivarajan S.R."/>
            <person name="Poveda L."/>
            <person name="Shimizu-Inatsugi R."/>
            <person name="Schlapbach R."/>
            <person name="Sreeman S.M."/>
            <person name="Shimizu K.K."/>
        </authorList>
    </citation>
    <scope>NUCLEOTIDE SEQUENCE</scope>
</reference>
<feature type="compositionally biased region" description="Gly residues" evidence="1">
    <location>
        <begin position="84"/>
        <end position="94"/>
    </location>
</feature>
<evidence type="ECO:0000313" key="2">
    <source>
        <dbReference type="EMBL" id="GJN22699.1"/>
    </source>
</evidence>
<dbReference type="PANTHER" id="PTHR34547:SF1">
    <property type="entry name" value="YACP-LIKE NYN DOMAIN PROTEIN"/>
    <property type="match status" value="1"/>
</dbReference>